<dbReference type="STRING" id="1209989.TepRe1_0137"/>
<dbReference type="AlphaFoldDB" id="F4LS83"/>
<dbReference type="Proteomes" id="UP000010802">
    <property type="component" value="Chromosome"/>
</dbReference>
<dbReference type="GO" id="GO:0050043">
    <property type="term" value="F:lactate racemase activity"/>
    <property type="evidence" value="ECO:0007669"/>
    <property type="project" value="InterPro"/>
</dbReference>
<dbReference type="InterPro" id="IPR018657">
    <property type="entry name" value="LarA-like_N"/>
</dbReference>
<sequence length="416" mass="46053">MDYPVIYRIKQRFDEYKIVNIEQAVQKELEVLKERNAIKPGMNIAVTCGSRGIANISLIIKTTIDYLKDLGARPFVIPAMGSHGGATAEGQTMVLEKLGVTPETMGVPVVSCMDVVKIGETPESVPIYMDKNAYNADGIIVINRVKPHTDFKGNIESGLLKMLAVGLGKHKGCSTIHANGLEDTIPKVARAILEKAHVIFGLAILENSKDETYKLKGLFPQDFEREERLLLKEAKSIVPKLPWDYLDILVVQEMGKTFSGTGMDTKVIGRIRVFGEEEMEKPCINKIVVLDLSDNSYGNALGVGLADITTKTLVDKIDFDVTYANTIPTTYLERGKIPVIMKDDREAIKTAMMTIGNVPLDRLKLAIIPNTLHLEEIYATKAAIEALKDKDKISVLDEGHPLNFDESGSLIVNWRR</sequence>
<dbReference type="RefSeq" id="WP_013777270.1">
    <property type="nucleotide sequence ID" value="NC_015519.1"/>
</dbReference>
<dbReference type="KEGG" id="tae:TepiRe1_0147"/>
<organism evidence="2 3">
    <name type="scientific">Tepidanaerobacter acetatoxydans (strain DSM 21804 / JCM 16047 / Re1)</name>
    <dbReference type="NCBI Taxonomy" id="1209989"/>
    <lineage>
        <taxon>Bacteria</taxon>
        <taxon>Bacillati</taxon>
        <taxon>Bacillota</taxon>
        <taxon>Clostridia</taxon>
        <taxon>Thermosediminibacterales</taxon>
        <taxon>Tepidanaerobacteraceae</taxon>
        <taxon>Tepidanaerobacter</taxon>
    </lineage>
</organism>
<name>F4LS83_TEPAE</name>
<dbReference type="KEGG" id="tep:TepRe1_0137"/>
<dbReference type="eggNOG" id="COG3875">
    <property type="taxonomic scope" value="Bacteria"/>
</dbReference>
<evidence type="ECO:0000313" key="3">
    <source>
        <dbReference type="Proteomes" id="UP000010802"/>
    </source>
</evidence>
<dbReference type="Gene3D" id="3.40.50.11440">
    <property type="match status" value="1"/>
</dbReference>
<accession>L0RVM6</accession>
<reference evidence="3" key="1">
    <citation type="journal article" date="2013" name="Genome Announc.">
        <title>First genome sequence of a syntrophic acetate-oxidizing bacterium, Tepidanaerobacter acetatoxydans strain Re1.</title>
        <authorList>
            <person name="Manzoor S."/>
            <person name="Bongcam-Rudloff E."/>
            <person name="Schnurer A."/>
            <person name="Muller B."/>
        </authorList>
    </citation>
    <scope>NUCLEOTIDE SEQUENCE [LARGE SCALE GENOMIC DNA]</scope>
    <source>
        <strain evidence="3">Re1</strain>
    </source>
</reference>
<dbReference type="PATRIC" id="fig|1209989.3.peg.167"/>
<dbReference type="Pfam" id="PF09861">
    <property type="entry name" value="Lar_N"/>
    <property type="match status" value="1"/>
</dbReference>
<keyword evidence="3" id="KW-1185">Reference proteome</keyword>
<feature type="domain" description="LarA-like N-terminal" evidence="1">
    <location>
        <begin position="20"/>
        <end position="179"/>
    </location>
</feature>
<dbReference type="OrthoDB" id="9788398at2"/>
<dbReference type="EMBL" id="HF563609">
    <property type="protein sequence ID" value="CCP24836.1"/>
    <property type="molecule type" value="Genomic_DNA"/>
</dbReference>
<proteinExistence type="predicted"/>
<evidence type="ECO:0000313" key="2">
    <source>
        <dbReference type="EMBL" id="CCP24836.1"/>
    </source>
</evidence>
<protein>
    <recommendedName>
        <fullName evidence="1">LarA-like N-terminal domain-containing protein</fullName>
    </recommendedName>
</protein>
<accession>F4LS83</accession>
<gene>
    <name evidence="2" type="ordered locus">TEPIRE1_0147</name>
</gene>
<dbReference type="HOGENOM" id="CLU_055092_0_0_9"/>
<evidence type="ECO:0000259" key="1">
    <source>
        <dbReference type="Pfam" id="PF09861"/>
    </source>
</evidence>